<dbReference type="AlphaFoldDB" id="A0A163Z3N5"/>
<feature type="region of interest" description="Disordered" evidence="1">
    <location>
        <begin position="43"/>
        <end position="85"/>
    </location>
</feature>
<evidence type="ECO:0000256" key="1">
    <source>
        <dbReference type="SAM" id="MobiDB-lite"/>
    </source>
</evidence>
<proteinExistence type="predicted"/>
<accession>A0A163Z3N5</accession>
<reference evidence="3" key="1">
    <citation type="submission" date="2016-04" db="EMBL/GenBank/DDBJ databases">
        <authorList>
            <person name="Strapagiel D."/>
            <person name="Borowka P."/>
            <person name="Marciniak B."/>
            <person name="Bakula Z."/>
            <person name="Van Ingen J."/>
            <person name="Safianowska A."/>
            <person name="Dziadek J."/>
            <person name="Jagielski T."/>
        </authorList>
    </citation>
    <scope>NUCLEOTIDE SEQUENCE [LARGE SCALE GENOMIC DNA]</scope>
    <source>
        <strain evidence="3">1010001458</strain>
    </source>
</reference>
<gene>
    <name evidence="2" type="ORF">A4G28_22130</name>
</gene>
<evidence type="ECO:0000313" key="2">
    <source>
        <dbReference type="EMBL" id="KZS61150.1"/>
    </source>
</evidence>
<name>A0A163Z3N5_9MYCO</name>
<feature type="compositionally biased region" description="Basic and acidic residues" evidence="1">
    <location>
        <begin position="61"/>
        <end position="70"/>
    </location>
</feature>
<comment type="caution">
    <text evidence="2">The sequence shown here is derived from an EMBL/GenBank/DDBJ whole genome shotgun (WGS) entry which is preliminary data.</text>
</comment>
<keyword evidence="3" id="KW-1185">Reference proteome</keyword>
<sequence length="85" mass="8642">MINAESAVAGGIAPMATAATTAATDNARITEADFRRLFVFAPGSSDGARVPGNRAPASLHTDTRFRDVDAKPLTSAAVGPRNAAS</sequence>
<dbReference type="EMBL" id="LWCI01000119">
    <property type="protein sequence ID" value="KZS61150.1"/>
    <property type="molecule type" value="Genomic_DNA"/>
</dbReference>
<organism evidence="2 3">
    <name type="scientific">Mycobacterium ostraviense</name>
    <dbReference type="NCBI Taxonomy" id="2738409"/>
    <lineage>
        <taxon>Bacteria</taxon>
        <taxon>Bacillati</taxon>
        <taxon>Actinomycetota</taxon>
        <taxon>Actinomycetes</taxon>
        <taxon>Mycobacteriales</taxon>
        <taxon>Mycobacteriaceae</taxon>
        <taxon>Mycobacterium</taxon>
    </lineage>
</organism>
<dbReference type="Proteomes" id="UP000077342">
    <property type="component" value="Unassembled WGS sequence"/>
</dbReference>
<evidence type="ECO:0000313" key="3">
    <source>
        <dbReference type="Proteomes" id="UP000077342"/>
    </source>
</evidence>
<protein>
    <submittedName>
        <fullName evidence="2">Uncharacterized protein</fullName>
    </submittedName>
</protein>